<reference evidence="4" key="1">
    <citation type="submission" date="2021-12" db="EMBL/GenBank/DDBJ databases">
        <authorList>
            <person name="King R."/>
        </authorList>
    </citation>
    <scope>NUCLEOTIDE SEQUENCE</scope>
</reference>
<name>A0A9P0B1B5_BRAAE</name>
<dbReference type="GO" id="GO:0033178">
    <property type="term" value="C:proton-transporting two-sector ATPase complex, catalytic domain"/>
    <property type="evidence" value="ECO:0007669"/>
    <property type="project" value="InterPro"/>
</dbReference>
<keyword evidence="5" id="KW-1185">Reference proteome</keyword>
<sequence length="221" mass="26206">MDDVQRQINHMIAFIEQEVIEKVEEIQSKAEEEYNIEKGSIIQKQRLKIIEFYNKKEKQLQVLKKVQNSHMKNTARLQVLNSREEFLNKVFDELKEKLSKKIENEMQYETILEKFTLQALLSILEKHVTIKVKQKDREQMKALIPKIQKLYKEKIDCNVTINLDDNNLGEKCLGGVEVYGLKGRLKITNTFDAKIQMLKEKALPYMRLILFGDNPNRRFFD</sequence>
<proteinExistence type="inferred from homology"/>
<evidence type="ECO:0008006" key="6">
    <source>
        <dbReference type="Google" id="ProtNLM"/>
    </source>
</evidence>
<dbReference type="InterPro" id="IPR002842">
    <property type="entry name" value="ATPase_V1_Esu"/>
</dbReference>
<protein>
    <recommendedName>
        <fullName evidence="6">V-type proton ATPase subunit E</fullName>
    </recommendedName>
</protein>
<keyword evidence="2" id="KW-0813">Transport</keyword>
<dbReference type="AlphaFoldDB" id="A0A9P0B1B5"/>
<dbReference type="Gene3D" id="3.30.2320.30">
    <property type="entry name" value="ATP synthase, E subunit, C-terminal"/>
    <property type="match status" value="1"/>
</dbReference>
<dbReference type="OrthoDB" id="6596368at2759"/>
<organism evidence="4 5">
    <name type="scientific">Brassicogethes aeneus</name>
    <name type="common">Rape pollen beetle</name>
    <name type="synonym">Meligethes aeneus</name>
    <dbReference type="NCBI Taxonomy" id="1431903"/>
    <lineage>
        <taxon>Eukaryota</taxon>
        <taxon>Metazoa</taxon>
        <taxon>Ecdysozoa</taxon>
        <taxon>Arthropoda</taxon>
        <taxon>Hexapoda</taxon>
        <taxon>Insecta</taxon>
        <taxon>Pterygota</taxon>
        <taxon>Neoptera</taxon>
        <taxon>Endopterygota</taxon>
        <taxon>Coleoptera</taxon>
        <taxon>Polyphaga</taxon>
        <taxon>Cucujiformia</taxon>
        <taxon>Nitidulidae</taxon>
        <taxon>Meligethinae</taxon>
        <taxon>Brassicogethes</taxon>
    </lineage>
</organism>
<dbReference type="InterPro" id="IPR038495">
    <property type="entry name" value="ATPase_E_C"/>
</dbReference>
<dbReference type="EMBL" id="OV121134">
    <property type="protein sequence ID" value="CAH0552725.1"/>
    <property type="molecule type" value="Genomic_DNA"/>
</dbReference>
<gene>
    <name evidence="4" type="ORF">MELIAE_LOCUS4888</name>
</gene>
<dbReference type="Proteomes" id="UP001154078">
    <property type="component" value="Chromosome 3"/>
</dbReference>
<dbReference type="Gene3D" id="6.10.250.1620">
    <property type="match status" value="1"/>
</dbReference>
<dbReference type="PANTHER" id="PTHR45715">
    <property type="entry name" value="ATPASE H+-TRANSPORTING V1 SUBUNIT E1A-RELATED"/>
    <property type="match status" value="1"/>
</dbReference>
<evidence type="ECO:0000256" key="2">
    <source>
        <dbReference type="ARBA" id="ARBA00022448"/>
    </source>
</evidence>
<evidence type="ECO:0000313" key="4">
    <source>
        <dbReference type="EMBL" id="CAH0552725.1"/>
    </source>
</evidence>
<dbReference type="GO" id="GO:0046961">
    <property type="term" value="F:proton-transporting ATPase activity, rotational mechanism"/>
    <property type="evidence" value="ECO:0007669"/>
    <property type="project" value="InterPro"/>
</dbReference>
<evidence type="ECO:0000313" key="5">
    <source>
        <dbReference type="Proteomes" id="UP001154078"/>
    </source>
</evidence>
<evidence type="ECO:0000256" key="1">
    <source>
        <dbReference type="ARBA" id="ARBA00005901"/>
    </source>
</evidence>
<comment type="similarity">
    <text evidence="1">Belongs to the V-ATPase E subunit family.</text>
</comment>
<dbReference type="HAMAP" id="MF_00311">
    <property type="entry name" value="ATP_synth_E_arch"/>
    <property type="match status" value="1"/>
</dbReference>
<accession>A0A9P0B1B5</accession>
<dbReference type="SUPFAM" id="SSF160527">
    <property type="entry name" value="V-type ATPase subunit E-like"/>
    <property type="match status" value="1"/>
</dbReference>
<dbReference type="Pfam" id="PF01991">
    <property type="entry name" value="vATP-synt_E"/>
    <property type="match status" value="1"/>
</dbReference>
<keyword evidence="3" id="KW-0406">Ion transport</keyword>
<evidence type="ECO:0000256" key="3">
    <source>
        <dbReference type="ARBA" id="ARBA00023065"/>
    </source>
</evidence>